<gene>
    <name evidence="5" type="ORF">GCM10009733_065870</name>
</gene>
<comment type="caution">
    <text evidence="5">The sequence shown here is derived from an EMBL/GenBank/DDBJ whole genome shotgun (WGS) entry which is preliminary data.</text>
</comment>
<reference evidence="6" key="1">
    <citation type="journal article" date="2019" name="Int. J. Syst. Evol. Microbiol.">
        <title>The Global Catalogue of Microorganisms (GCM) 10K type strain sequencing project: providing services to taxonomists for standard genome sequencing and annotation.</title>
        <authorList>
            <consortium name="The Broad Institute Genomics Platform"/>
            <consortium name="The Broad Institute Genome Sequencing Center for Infectious Disease"/>
            <person name="Wu L."/>
            <person name="Ma J."/>
        </authorList>
    </citation>
    <scope>NUCLEOTIDE SEQUENCE [LARGE SCALE GENOMIC DNA]</scope>
    <source>
        <strain evidence="6">JCM 13929</strain>
    </source>
</reference>
<dbReference type="PANTHER" id="PTHR33204:SF39">
    <property type="entry name" value="TRANSCRIPTIONAL REGULATORY PROTEIN"/>
    <property type="match status" value="1"/>
</dbReference>
<evidence type="ECO:0000313" key="6">
    <source>
        <dbReference type="Proteomes" id="UP001500064"/>
    </source>
</evidence>
<accession>A0ABP4RP08</accession>
<dbReference type="Proteomes" id="UP001500064">
    <property type="component" value="Unassembled WGS sequence"/>
</dbReference>
<keyword evidence="6" id="KW-1185">Reference proteome</keyword>
<sequence length="124" mass="13792">MAEYEHTCMIRGDGGRTLRAVLDRICNKWTLLIVATLDQGSLRFTDLHDQVPGISQRMLTLTLRNLERDGLVSRTVHAEVPPRVEYALTPTGKSLIPPALALAGWAIENVAHIEASREAYEART</sequence>
<evidence type="ECO:0000256" key="3">
    <source>
        <dbReference type="ARBA" id="ARBA00023163"/>
    </source>
</evidence>
<dbReference type="Pfam" id="PF01638">
    <property type="entry name" value="HxlR"/>
    <property type="match status" value="1"/>
</dbReference>
<proteinExistence type="predicted"/>
<dbReference type="SUPFAM" id="SSF46785">
    <property type="entry name" value="Winged helix' DNA-binding domain"/>
    <property type="match status" value="1"/>
</dbReference>
<evidence type="ECO:0000256" key="1">
    <source>
        <dbReference type="ARBA" id="ARBA00023015"/>
    </source>
</evidence>
<dbReference type="PANTHER" id="PTHR33204">
    <property type="entry name" value="TRANSCRIPTIONAL REGULATOR, MARR FAMILY"/>
    <property type="match status" value="1"/>
</dbReference>
<dbReference type="EMBL" id="BAAAMU010000059">
    <property type="protein sequence ID" value="GAA1658947.1"/>
    <property type="molecule type" value="Genomic_DNA"/>
</dbReference>
<dbReference type="InterPro" id="IPR002577">
    <property type="entry name" value="HTH_HxlR"/>
</dbReference>
<dbReference type="PROSITE" id="PS51118">
    <property type="entry name" value="HTH_HXLR"/>
    <property type="match status" value="1"/>
</dbReference>
<evidence type="ECO:0000256" key="2">
    <source>
        <dbReference type="ARBA" id="ARBA00023125"/>
    </source>
</evidence>
<name>A0ABP4RP08_9ACTN</name>
<organism evidence="5 6">
    <name type="scientific">Nonomuraea maheshkhaliensis</name>
    <dbReference type="NCBI Taxonomy" id="419590"/>
    <lineage>
        <taxon>Bacteria</taxon>
        <taxon>Bacillati</taxon>
        <taxon>Actinomycetota</taxon>
        <taxon>Actinomycetes</taxon>
        <taxon>Streptosporangiales</taxon>
        <taxon>Streptosporangiaceae</taxon>
        <taxon>Nonomuraea</taxon>
    </lineage>
</organism>
<keyword evidence="2" id="KW-0238">DNA-binding</keyword>
<dbReference type="InterPro" id="IPR036390">
    <property type="entry name" value="WH_DNA-bd_sf"/>
</dbReference>
<dbReference type="RefSeq" id="WP_346110429.1">
    <property type="nucleotide sequence ID" value="NZ_BAAAMU010000059.1"/>
</dbReference>
<keyword evidence="1" id="KW-0805">Transcription regulation</keyword>
<keyword evidence="3" id="KW-0804">Transcription</keyword>
<dbReference type="Gene3D" id="1.10.10.10">
    <property type="entry name" value="Winged helix-like DNA-binding domain superfamily/Winged helix DNA-binding domain"/>
    <property type="match status" value="1"/>
</dbReference>
<evidence type="ECO:0000313" key="5">
    <source>
        <dbReference type="EMBL" id="GAA1658947.1"/>
    </source>
</evidence>
<protein>
    <submittedName>
        <fullName evidence="5">Helix-turn-helix domain-containing protein</fullName>
    </submittedName>
</protein>
<dbReference type="InterPro" id="IPR036388">
    <property type="entry name" value="WH-like_DNA-bd_sf"/>
</dbReference>
<feature type="domain" description="HTH hxlR-type" evidence="4">
    <location>
        <begin position="8"/>
        <end position="114"/>
    </location>
</feature>
<evidence type="ECO:0000259" key="4">
    <source>
        <dbReference type="PROSITE" id="PS51118"/>
    </source>
</evidence>